<organism evidence="1 2">
    <name type="scientific">Pontiella sulfatireligans</name>
    <dbReference type="NCBI Taxonomy" id="2750658"/>
    <lineage>
        <taxon>Bacteria</taxon>
        <taxon>Pseudomonadati</taxon>
        <taxon>Kiritimatiellota</taxon>
        <taxon>Kiritimatiellia</taxon>
        <taxon>Kiritimatiellales</taxon>
        <taxon>Pontiellaceae</taxon>
        <taxon>Pontiella</taxon>
    </lineage>
</organism>
<dbReference type="RefSeq" id="WP_136060021.1">
    <property type="nucleotide sequence ID" value="NZ_CAAHFH010000001.1"/>
</dbReference>
<protein>
    <submittedName>
        <fullName evidence="1">Uncharacterized protein</fullName>
    </submittedName>
</protein>
<evidence type="ECO:0000313" key="1">
    <source>
        <dbReference type="EMBL" id="VGO18548.1"/>
    </source>
</evidence>
<name>A0A6C2UEK7_9BACT</name>
<proteinExistence type="predicted"/>
<dbReference type="SUPFAM" id="SSF63829">
    <property type="entry name" value="Calcium-dependent phosphotriesterase"/>
    <property type="match status" value="1"/>
</dbReference>
<accession>A0A6C2UEK7</accession>
<keyword evidence="2" id="KW-1185">Reference proteome</keyword>
<evidence type="ECO:0000313" key="2">
    <source>
        <dbReference type="Proteomes" id="UP000346198"/>
    </source>
</evidence>
<gene>
    <name evidence="1" type="ORF">SCARR_00601</name>
</gene>
<dbReference type="EMBL" id="CAAHFH010000001">
    <property type="protein sequence ID" value="VGO18548.1"/>
    <property type="molecule type" value="Genomic_DNA"/>
</dbReference>
<dbReference type="Proteomes" id="UP000346198">
    <property type="component" value="Unassembled WGS sequence"/>
</dbReference>
<reference evidence="1 2" key="1">
    <citation type="submission" date="2019-04" db="EMBL/GenBank/DDBJ databases">
        <authorList>
            <person name="Van Vliet M D."/>
        </authorList>
    </citation>
    <scope>NUCLEOTIDE SEQUENCE [LARGE SCALE GENOMIC DNA]</scope>
    <source>
        <strain evidence="1 2">F21</strain>
    </source>
</reference>
<dbReference type="AlphaFoldDB" id="A0A6C2UEK7"/>
<sequence>MSRSFILLLLFFVASVDAEIKHRLLITDDAGHQLVHIDENDPSNNWAVPLEGKAWDVQIVGNHQATVTTETGYHLIDLRTGTLIKTIEVNGVPGIKSIRRLPDGTAIAIGSVKKTGALHVAVLDKDDHIVKKVEIDKVAKQLRFGRITQQGNLLITPNDELIELDLAGKVLNRFSLPIDKPANAKKLGAFMALKDGDSHYWVACGYAGATLVLDHAGKLLKCYKGPEGAHFFGGFQRLENGNLLQSNWWGHHPEAAAEGPQLFEFNPQGEVIWTFHDPEVLKCPVGVIVLDHLDAGRTAVDTDSVLKSSPPAHLSPQK</sequence>